<dbReference type="InterPro" id="IPR029044">
    <property type="entry name" value="Nucleotide-diphossugar_trans"/>
</dbReference>
<dbReference type="Gene3D" id="3.90.550.10">
    <property type="entry name" value="Spore Coat Polysaccharide Biosynthesis Protein SpsA, Chain A"/>
    <property type="match status" value="1"/>
</dbReference>
<protein>
    <recommendedName>
        <fullName evidence="1">Glycosyltransferase 2-like domain-containing protein</fullName>
    </recommendedName>
</protein>
<gene>
    <name evidence="2" type="ORF">A2V69_00030</name>
</gene>
<reference evidence="2 3" key="1">
    <citation type="journal article" date="2016" name="Nat. Commun.">
        <title>Thousands of microbial genomes shed light on interconnected biogeochemical processes in an aquifer system.</title>
        <authorList>
            <person name="Anantharaman K."/>
            <person name="Brown C.T."/>
            <person name="Hug L.A."/>
            <person name="Sharon I."/>
            <person name="Castelle C.J."/>
            <person name="Probst A.J."/>
            <person name="Thomas B.C."/>
            <person name="Singh A."/>
            <person name="Wilkins M.J."/>
            <person name="Karaoz U."/>
            <person name="Brodie E.L."/>
            <person name="Williams K.H."/>
            <person name="Hubbard S.S."/>
            <person name="Banfield J.F."/>
        </authorList>
    </citation>
    <scope>NUCLEOTIDE SEQUENCE [LARGE SCALE GENOMIC DNA]</scope>
</reference>
<dbReference type="PANTHER" id="PTHR48090">
    <property type="entry name" value="UNDECAPRENYL-PHOSPHATE 4-DEOXY-4-FORMAMIDO-L-ARABINOSE TRANSFERASE-RELATED"/>
    <property type="match status" value="1"/>
</dbReference>
<dbReference type="CDD" id="cd04179">
    <property type="entry name" value="DPM_DPG-synthase_like"/>
    <property type="match status" value="1"/>
</dbReference>
<dbReference type="STRING" id="1801990.A2V69_00030"/>
<dbReference type="InterPro" id="IPR050256">
    <property type="entry name" value="Glycosyltransferase_2"/>
</dbReference>
<name>A0A1G2F3D3_9BACT</name>
<accession>A0A1G2F3D3</accession>
<organism evidence="2 3">
    <name type="scientific">Candidatus Portnoybacteria bacterium RBG_13_40_8</name>
    <dbReference type="NCBI Taxonomy" id="1801990"/>
    <lineage>
        <taxon>Bacteria</taxon>
        <taxon>Candidatus Portnoyibacteriota</taxon>
    </lineage>
</organism>
<dbReference type="EMBL" id="MHMT01000025">
    <property type="protein sequence ID" value="OGZ32150.1"/>
    <property type="molecule type" value="Genomic_DNA"/>
</dbReference>
<dbReference type="SUPFAM" id="SSF53448">
    <property type="entry name" value="Nucleotide-diphospho-sugar transferases"/>
    <property type="match status" value="1"/>
</dbReference>
<comment type="caution">
    <text evidence="2">The sequence shown here is derived from an EMBL/GenBank/DDBJ whole genome shotgun (WGS) entry which is preliminary data.</text>
</comment>
<evidence type="ECO:0000259" key="1">
    <source>
        <dbReference type="Pfam" id="PF00535"/>
    </source>
</evidence>
<proteinExistence type="predicted"/>
<sequence>MAKFQSKLSGLSHTFISITIPAYNEEKTIEKVVRDALLTLKRITTKYEVLVVNDGSTDSTKELLEKFSSKNRHVRVISFKANRGVGAALSAIYREAKGEVIFLNAADDQVKMIELFVLLPFIIDHDIIIGHRVNRSDNWFRKITSVLFSLVLRLRFGVPAKDIDSVKVYRTSVFKKMKLESRTAFIEAEILIKAKKKGLRIIEVPIKHYPRTHGKAKGVRLKIIAPQLIELAKAFFRIRWD</sequence>
<dbReference type="Proteomes" id="UP000177810">
    <property type="component" value="Unassembled WGS sequence"/>
</dbReference>
<evidence type="ECO:0000313" key="3">
    <source>
        <dbReference type="Proteomes" id="UP000177810"/>
    </source>
</evidence>
<feature type="domain" description="Glycosyltransferase 2-like" evidence="1">
    <location>
        <begin position="17"/>
        <end position="174"/>
    </location>
</feature>
<dbReference type="InterPro" id="IPR001173">
    <property type="entry name" value="Glyco_trans_2-like"/>
</dbReference>
<dbReference type="AlphaFoldDB" id="A0A1G2F3D3"/>
<dbReference type="Pfam" id="PF00535">
    <property type="entry name" value="Glycos_transf_2"/>
    <property type="match status" value="1"/>
</dbReference>
<evidence type="ECO:0000313" key="2">
    <source>
        <dbReference type="EMBL" id="OGZ32150.1"/>
    </source>
</evidence>